<protein>
    <recommendedName>
        <fullName evidence="5">Alanine racemase</fullName>
        <ecNumber evidence="5">5.1.1.1</ecNumber>
    </recommendedName>
</protein>
<feature type="binding site" evidence="5 7">
    <location>
        <position position="135"/>
    </location>
    <ligand>
        <name>substrate</name>
    </ligand>
</feature>
<feature type="binding site" evidence="5 7">
    <location>
        <position position="312"/>
    </location>
    <ligand>
        <name>substrate</name>
    </ligand>
</feature>
<evidence type="ECO:0000256" key="1">
    <source>
        <dbReference type="ARBA" id="ARBA00000316"/>
    </source>
</evidence>
<dbReference type="InterPro" id="IPR029066">
    <property type="entry name" value="PLP-binding_barrel"/>
</dbReference>
<dbReference type="CDD" id="cd00430">
    <property type="entry name" value="PLPDE_III_AR"/>
    <property type="match status" value="1"/>
</dbReference>
<dbReference type="OrthoDB" id="9813814at2"/>
<dbReference type="PANTHER" id="PTHR30511:SF0">
    <property type="entry name" value="ALANINE RACEMASE, CATABOLIC-RELATED"/>
    <property type="match status" value="1"/>
</dbReference>
<feature type="active site" description="Proton acceptor; specific for D-alanine" evidence="5">
    <location>
        <position position="40"/>
    </location>
</feature>
<organism evidence="9 10">
    <name type="scientific">Companilactobacillus ginsenosidimutans</name>
    <dbReference type="NCBI Taxonomy" id="1007676"/>
    <lineage>
        <taxon>Bacteria</taxon>
        <taxon>Bacillati</taxon>
        <taxon>Bacillota</taxon>
        <taxon>Bacilli</taxon>
        <taxon>Lactobacillales</taxon>
        <taxon>Lactobacillaceae</taxon>
        <taxon>Companilactobacillus</taxon>
    </lineage>
</organism>
<dbReference type="InterPro" id="IPR000821">
    <property type="entry name" value="Ala_racemase"/>
</dbReference>
<keyword evidence="4 5" id="KW-0413">Isomerase</keyword>
<dbReference type="SUPFAM" id="SSF50621">
    <property type="entry name" value="Alanine racemase C-terminal domain-like"/>
    <property type="match status" value="1"/>
</dbReference>
<comment type="similarity">
    <text evidence="5">Belongs to the alanine racemase family.</text>
</comment>
<dbReference type="KEGG" id="lgn:ABM34_05625"/>
<sequence length="370" mass="40793">MIPSLHRPATVEINMANLKSNLHNELKSVPAGTDVFAVVKANAYGHGLVKVAQAEIEFGATGLCVATLDEALEIRDSDVVAPILVLGITPVKYAEIANKADISLTVGSLDWLEEAARENIYQLKVHLGVDSGMGRIGFRDHDSVVKACMFLKNHPESFIPEGLFTHFSTADSPDEKYFEKQVSRFKELKSDLPIKFKYVHCANSATALWHQDLAVNMVRYGIALYGLNPSQTDISQLPYELKPVLSLHSELVYVKKVGPGESIGYGATYTTNDEEWIGTVPIGYADGWLRRMSGSDVLIDGIRCKIVGRVCMDQFMVKLPHEMPVGTKVILIGKSGNDEITATDVAQYAGTINYEVLCCLSERLPRVYRE</sequence>
<dbReference type="GO" id="GO:0030170">
    <property type="term" value="F:pyridoxal phosphate binding"/>
    <property type="evidence" value="ECO:0007669"/>
    <property type="project" value="UniProtKB-UniRule"/>
</dbReference>
<evidence type="ECO:0000256" key="2">
    <source>
        <dbReference type="ARBA" id="ARBA00001933"/>
    </source>
</evidence>
<dbReference type="PATRIC" id="fig|1007676.4.peg.1115"/>
<gene>
    <name evidence="9" type="ORF">ABM34_05625</name>
</gene>
<dbReference type="GO" id="GO:0005829">
    <property type="term" value="C:cytosol"/>
    <property type="evidence" value="ECO:0007669"/>
    <property type="project" value="TreeGrafter"/>
</dbReference>
<proteinExistence type="inferred from homology"/>
<dbReference type="PANTHER" id="PTHR30511">
    <property type="entry name" value="ALANINE RACEMASE"/>
    <property type="match status" value="1"/>
</dbReference>
<feature type="active site" description="Proton acceptor; specific for L-alanine" evidence="5">
    <location>
        <position position="265"/>
    </location>
</feature>
<dbReference type="GO" id="GO:0009252">
    <property type="term" value="P:peptidoglycan biosynthetic process"/>
    <property type="evidence" value="ECO:0007669"/>
    <property type="project" value="TreeGrafter"/>
</dbReference>
<dbReference type="InterPro" id="IPR009006">
    <property type="entry name" value="Ala_racemase/Decarboxylase_C"/>
</dbReference>
<keyword evidence="3 5" id="KW-0663">Pyridoxal phosphate</keyword>
<dbReference type="InterPro" id="IPR020622">
    <property type="entry name" value="Ala_racemase_pyridoxalP-BS"/>
</dbReference>
<dbReference type="RefSeq" id="WP_048704129.1">
    <property type="nucleotide sequence ID" value="NZ_CP012034.1"/>
</dbReference>
<keyword evidence="10" id="KW-1185">Reference proteome</keyword>
<evidence type="ECO:0000256" key="6">
    <source>
        <dbReference type="PIRSR" id="PIRSR600821-50"/>
    </source>
</evidence>
<accession>A0A0H4QJ47</accession>
<dbReference type="PRINTS" id="PR00992">
    <property type="entry name" value="ALARACEMASE"/>
</dbReference>
<evidence type="ECO:0000313" key="10">
    <source>
        <dbReference type="Proteomes" id="UP000036106"/>
    </source>
</evidence>
<dbReference type="SMART" id="SM01005">
    <property type="entry name" value="Ala_racemase_C"/>
    <property type="match status" value="1"/>
</dbReference>
<dbReference type="Gene3D" id="3.20.20.10">
    <property type="entry name" value="Alanine racemase"/>
    <property type="match status" value="1"/>
</dbReference>
<feature type="modified residue" description="N6-(pyridoxal phosphate)lysine" evidence="5 6">
    <location>
        <position position="40"/>
    </location>
</feature>
<comment type="catalytic activity">
    <reaction evidence="1 5">
        <text>L-alanine = D-alanine</text>
        <dbReference type="Rhea" id="RHEA:20249"/>
        <dbReference type="ChEBI" id="CHEBI:57416"/>
        <dbReference type="ChEBI" id="CHEBI:57972"/>
        <dbReference type="EC" id="5.1.1.1"/>
    </reaction>
</comment>
<dbReference type="PROSITE" id="PS00395">
    <property type="entry name" value="ALANINE_RACEMASE"/>
    <property type="match status" value="1"/>
</dbReference>
<feature type="domain" description="Alanine racemase C-terminal" evidence="8">
    <location>
        <begin position="244"/>
        <end position="369"/>
    </location>
</feature>
<dbReference type="NCBIfam" id="TIGR00492">
    <property type="entry name" value="alr"/>
    <property type="match status" value="1"/>
</dbReference>
<dbReference type="STRING" id="1007676.ABM34_05625"/>
<evidence type="ECO:0000256" key="7">
    <source>
        <dbReference type="PIRSR" id="PIRSR600821-52"/>
    </source>
</evidence>
<dbReference type="GO" id="GO:0008784">
    <property type="term" value="F:alanine racemase activity"/>
    <property type="evidence" value="ECO:0007669"/>
    <property type="project" value="UniProtKB-UniRule"/>
</dbReference>
<dbReference type="HAMAP" id="MF_01201">
    <property type="entry name" value="Ala_racemase"/>
    <property type="match status" value="1"/>
</dbReference>
<evidence type="ECO:0000259" key="8">
    <source>
        <dbReference type="SMART" id="SM01005"/>
    </source>
</evidence>
<evidence type="ECO:0000256" key="3">
    <source>
        <dbReference type="ARBA" id="ARBA00022898"/>
    </source>
</evidence>
<dbReference type="Proteomes" id="UP000036106">
    <property type="component" value="Chromosome"/>
</dbReference>
<dbReference type="EC" id="5.1.1.1" evidence="5"/>
<dbReference type="FunFam" id="2.40.37.10:FF:000006">
    <property type="entry name" value="Alanine racemase"/>
    <property type="match status" value="1"/>
</dbReference>
<dbReference type="EMBL" id="CP012034">
    <property type="protein sequence ID" value="AKP67066.1"/>
    <property type="molecule type" value="Genomic_DNA"/>
</dbReference>
<comment type="cofactor">
    <cofactor evidence="2 5 6">
        <name>pyridoxal 5'-phosphate</name>
        <dbReference type="ChEBI" id="CHEBI:597326"/>
    </cofactor>
</comment>
<reference evidence="10" key="1">
    <citation type="submission" date="2015-07" db="EMBL/GenBank/DDBJ databases">
        <title>Lactobacillus ginsenosidimutans/EMML 3141/ whole genome sequencing.</title>
        <authorList>
            <person name="Kim M.K."/>
            <person name="Im W.-T."/>
            <person name="Srinivasan S."/>
            <person name="Lee J.-J."/>
        </authorList>
    </citation>
    <scope>NUCLEOTIDE SEQUENCE [LARGE SCALE GENOMIC DNA]</scope>
    <source>
        <strain evidence="10">EMML 3041</strain>
    </source>
</reference>
<evidence type="ECO:0000256" key="4">
    <source>
        <dbReference type="ARBA" id="ARBA00023235"/>
    </source>
</evidence>
<dbReference type="InterPro" id="IPR011079">
    <property type="entry name" value="Ala_racemase_C"/>
</dbReference>
<dbReference type="UniPathway" id="UPA00042">
    <property type="reaction ID" value="UER00497"/>
</dbReference>
<dbReference type="InterPro" id="IPR001608">
    <property type="entry name" value="Ala_racemase_N"/>
</dbReference>
<name>A0A0H4QJ47_9LACO</name>
<comment type="function">
    <text evidence="5">Catalyzes the interconversion of L-alanine and D-alanine. May also act on other amino acids.</text>
</comment>
<dbReference type="Pfam" id="PF00842">
    <property type="entry name" value="Ala_racemase_C"/>
    <property type="match status" value="1"/>
</dbReference>
<dbReference type="FunFam" id="3.20.20.10:FF:000002">
    <property type="entry name" value="Alanine racemase"/>
    <property type="match status" value="1"/>
</dbReference>
<dbReference type="Pfam" id="PF01168">
    <property type="entry name" value="Ala_racemase_N"/>
    <property type="match status" value="1"/>
</dbReference>
<dbReference type="AlphaFoldDB" id="A0A0H4QJ47"/>
<dbReference type="SUPFAM" id="SSF51419">
    <property type="entry name" value="PLP-binding barrel"/>
    <property type="match status" value="1"/>
</dbReference>
<comment type="pathway">
    <text evidence="5">Amino-acid biosynthesis; D-alanine biosynthesis; D-alanine from L-alanine: step 1/1.</text>
</comment>
<evidence type="ECO:0000256" key="5">
    <source>
        <dbReference type="HAMAP-Rule" id="MF_01201"/>
    </source>
</evidence>
<evidence type="ECO:0000313" key="9">
    <source>
        <dbReference type="EMBL" id="AKP67066.1"/>
    </source>
</evidence>
<dbReference type="Gene3D" id="2.40.37.10">
    <property type="entry name" value="Lyase, Ornithine Decarboxylase, Chain A, domain 1"/>
    <property type="match status" value="1"/>
</dbReference>
<dbReference type="GO" id="GO:0030632">
    <property type="term" value="P:D-alanine biosynthetic process"/>
    <property type="evidence" value="ECO:0007669"/>
    <property type="project" value="UniProtKB-UniRule"/>
</dbReference>